<evidence type="ECO:0000313" key="1">
    <source>
        <dbReference type="EMBL" id="MFB6490342.1"/>
    </source>
</evidence>
<sequence length="236" mass="26062">MYWLLATALLIAALALAIYLYELYYIYNGVLRAYLPASIYLQQWRAVKSQLPSAITCMMEARAVEAVDEANITIYREGAEALLAAVEELKNETLLKRLNATAYFVGDQFYYNITLGKDRVSGAITWLKPSAMIQAIKSISGATIEADGLGGIEEALAAMVPSGFRLEGYLAGALQRERGHIYAGVLSGVLTLTEEEKMRCLGFYLNETFIPSITAYVSLPYNSSYVFVEIPINIAH</sequence>
<organism evidence="1 2">
    <name type="scientific">Thermoproteus sp. AZ2</name>
    <dbReference type="NCBI Taxonomy" id="1609232"/>
    <lineage>
        <taxon>Archaea</taxon>
        <taxon>Thermoproteota</taxon>
        <taxon>Thermoprotei</taxon>
        <taxon>Thermoproteales</taxon>
        <taxon>Thermoproteaceae</taxon>
        <taxon>Thermoproteus</taxon>
    </lineage>
</organism>
<dbReference type="EMBL" id="JZWT02000007">
    <property type="protein sequence ID" value="MFB6490342.1"/>
    <property type="molecule type" value="Genomic_DNA"/>
</dbReference>
<name>A0ACC6V093_9CREN</name>
<reference evidence="1" key="1">
    <citation type="submission" date="2024-07" db="EMBL/GenBank/DDBJ databases">
        <title>Metagenome and Metagenome-Assembled Genomes of Archaea from a hot spring from the geothermal field of Los Azufres, Mexico.</title>
        <authorList>
            <person name="Marin-Paredes R."/>
            <person name="Martinez-Romero E."/>
            <person name="Servin-Garciduenas L.E."/>
        </authorList>
    </citation>
    <scope>NUCLEOTIDE SEQUENCE</scope>
</reference>
<accession>A0ACC6V093</accession>
<dbReference type="Proteomes" id="UP000033636">
    <property type="component" value="Unassembled WGS sequence"/>
</dbReference>
<gene>
    <name evidence="1" type="ORF">TU35_003690</name>
</gene>
<proteinExistence type="predicted"/>
<comment type="caution">
    <text evidence="1">The sequence shown here is derived from an EMBL/GenBank/DDBJ whole genome shotgun (WGS) entry which is preliminary data.</text>
</comment>
<protein>
    <submittedName>
        <fullName evidence="1">Uncharacterized protein</fullName>
    </submittedName>
</protein>
<evidence type="ECO:0000313" key="2">
    <source>
        <dbReference type="Proteomes" id="UP000033636"/>
    </source>
</evidence>